<gene>
    <name evidence="3" type="ORF">QBE51_13205</name>
</gene>
<accession>A0ABZ2Y5J5</accession>
<dbReference type="SUPFAM" id="SSF88713">
    <property type="entry name" value="Glycoside hydrolase/deacetylase"/>
    <property type="match status" value="1"/>
</dbReference>
<dbReference type="EC" id="3.-.-.-" evidence="3"/>
<dbReference type="Gene3D" id="3.20.20.370">
    <property type="entry name" value="Glycoside hydrolase/deacetylase"/>
    <property type="match status" value="1"/>
</dbReference>
<evidence type="ECO:0000256" key="1">
    <source>
        <dbReference type="SAM" id="Phobius"/>
    </source>
</evidence>
<dbReference type="PANTHER" id="PTHR10587">
    <property type="entry name" value="GLYCOSYL TRANSFERASE-RELATED"/>
    <property type="match status" value="1"/>
</dbReference>
<feature type="transmembrane region" description="Helical" evidence="1">
    <location>
        <begin position="155"/>
        <end position="175"/>
    </location>
</feature>
<keyword evidence="1" id="KW-1133">Transmembrane helix</keyword>
<dbReference type="PROSITE" id="PS51677">
    <property type="entry name" value="NODB"/>
    <property type="match status" value="1"/>
</dbReference>
<reference evidence="3 4" key="1">
    <citation type="submission" date="2023-03" db="EMBL/GenBank/DDBJ databases">
        <title>Novel Species.</title>
        <authorList>
            <person name="Ma S."/>
        </authorList>
    </citation>
    <scope>NUCLEOTIDE SEQUENCE [LARGE SCALE GENOMIC DNA]</scope>
    <source>
        <strain evidence="3 4">LIND6LT2</strain>
    </source>
</reference>
<dbReference type="CDD" id="cd10917">
    <property type="entry name" value="CE4_NodB_like_6s_7s"/>
    <property type="match status" value="1"/>
</dbReference>
<evidence type="ECO:0000313" key="3">
    <source>
        <dbReference type="EMBL" id="WZL69724.1"/>
    </source>
</evidence>
<dbReference type="InterPro" id="IPR050248">
    <property type="entry name" value="Polysacc_deacetylase_ArnD"/>
</dbReference>
<dbReference type="Pfam" id="PF01522">
    <property type="entry name" value="Polysacc_deac_1"/>
    <property type="match status" value="1"/>
</dbReference>
<dbReference type="RefSeq" id="WP_341876713.1">
    <property type="nucleotide sequence ID" value="NZ_CP121687.1"/>
</dbReference>
<protein>
    <submittedName>
        <fullName evidence="3">Polysaccharide deacetylase family protein</fullName>
        <ecNumber evidence="3">3.-.-.-</ecNumber>
    </submittedName>
</protein>
<keyword evidence="1" id="KW-0472">Membrane</keyword>
<evidence type="ECO:0000313" key="4">
    <source>
        <dbReference type="Proteomes" id="UP001486565"/>
    </source>
</evidence>
<keyword evidence="3" id="KW-0378">Hydrolase</keyword>
<proteinExistence type="predicted"/>
<name>A0ABZ2Y5J5_9FIRM</name>
<keyword evidence="4" id="KW-1185">Reference proteome</keyword>
<dbReference type="InterPro" id="IPR002509">
    <property type="entry name" value="NODB_dom"/>
</dbReference>
<dbReference type="GO" id="GO:0016787">
    <property type="term" value="F:hydrolase activity"/>
    <property type="evidence" value="ECO:0007669"/>
    <property type="project" value="UniProtKB-KW"/>
</dbReference>
<evidence type="ECO:0000259" key="2">
    <source>
        <dbReference type="PROSITE" id="PS51677"/>
    </source>
</evidence>
<organism evidence="3 4">
    <name type="scientific">Defluviitalea saccharophila</name>
    <dbReference type="NCBI Taxonomy" id="879970"/>
    <lineage>
        <taxon>Bacteria</taxon>
        <taxon>Bacillati</taxon>
        <taxon>Bacillota</taxon>
        <taxon>Clostridia</taxon>
        <taxon>Lachnospirales</taxon>
        <taxon>Defluviitaleaceae</taxon>
        <taxon>Defluviitalea</taxon>
    </lineage>
</organism>
<sequence length="426" mass="48495">MSVYQVKLLELTAIKKKDEKCFLHIRVSFEQDMELYWEIDEYTAKNLMDITNFGGSYRYRISFNTLWNGTKKQHIGILIQTYREQSELISFPCSEDYIKKLNSIKALQDINDLDKLGFLSADPLSSDEGLKGTEQEEPIAAVSPRKYYFTSTRTTAAFFSILFIVLFSCSSQGYLIGKVDPDKNIIAQTTFLETAIDQSYDADVVIKADVVKDDIVAKDLLTENLLPKQSMVPFVELGETVSYSIPKGHVALTFDDGPSKYSTEIMDILKKYGIGGTFFFIGLNVKKYPEHVQYIHSNGYSIGTHSMNHSNLPALSNERQEEELIQSGQLIENLTGEKLSLFRPPYGAMNQRIIELANKHEYKIILWNNDPEDWRNKNADAIVNHIKNTKVSGSIILLHESQAVIDALPRIIEYLQEQNLEIVSLK</sequence>
<feature type="domain" description="NodB homology" evidence="2">
    <location>
        <begin position="248"/>
        <end position="423"/>
    </location>
</feature>
<keyword evidence="1" id="KW-0812">Transmembrane</keyword>
<dbReference type="Proteomes" id="UP001486565">
    <property type="component" value="Chromosome"/>
</dbReference>
<dbReference type="EMBL" id="CP121687">
    <property type="protein sequence ID" value="WZL69724.1"/>
    <property type="molecule type" value="Genomic_DNA"/>
</dbReference>
<dbReference type="InterPro" id="IPR011330">
    <property type="entry name" value="Glyco_hydro/deAcase_b/a-brl"/>
</dbReference>